<dbReference type="AlphaFoldDB" id="A0A9N9A4C7"/>
<accession>A0A9N9A4C7</accession>
<comment type="caution">
    <text evidence="2">The sequence shown here is derived from an EMBL/GenBank/DDBJ whole genome shotgun (WGS) entry which is preliminary data.</text>
</comment>
<sequence length="69" mass="7943">MTIQLVQLKLQLLIDNDLNNNYYNNNNREREPTKELITAKPTNEAARQTLMNLRSSLIITIGCVIVMIL</sequence>
<keyword evidence="1" id="KW-1133">Transmembrane helix</keyword>
<evidence type="ECO:0000313" key="3">
    <source>
        <dbReference type="Proteomes" id="UP000789342"/>
    </source>
</evidence>
<reference evidence="2" key="1">
    <citation type="submission" date="2021-06" db="EMBL/GenBank/DDBJ databases">
        <authorList>
            <person name="Kallberg Y."/>
            <person name="Tangrot J."/>
            <person name="Rosling A."/>
        </authorList>
    </citation>
    <scope>NUCLEOTIDE SEQUENCE</scope>
    <source>
        <strain evidence="2">CL551</strain>
    </source>
</reference>
<keyword evidence="1" id="KW-0812">Transmembrane</keyword>
<proteinExistence type="predicted"/>
<organism evidence="2 3">
    <name type="scientific">Acaulospora morrowiae</name>
    <dbReference type="NCBI Taxonomy" id="94023"/>
    <lineage>
        <taxon>Eukaryota</taxon>
        <taxon>Fungi</taxon>
        <taxon>Fungi incertae sedis</taxon>
        <taxon>Mucoromycota</taxon>
        <taxon>Glomeromycotina</taxon>
        <taxon>Glomeromycetes</taxon>
        <taxon>Diversisporales</taxon>
        <taxon>Acaulosporaceae</taxon>
        <taxon>Acaulospora</taxon>
    </lineage>
</organism>
<gene>
    <name evidence="2" type="ORF">AMORRO_LOCUS3982</name>
</gene>
<dbReference type="EMBL" id="CAJVPV010002047">
    <property type="protein sequence ID" value="CAG8516323.1"/>
    <property type="molecule type" value="Genomic_DNA"/>
</dbReference>
<name>A0A9N9A4C7_9GLOM</name>
<evidence type="ECO:0000313" key="2">
    <source>
        <dbReference type="EMBL" id="CAG8516323.1"/>
    </source>
</evidence>
<keyword evidence="1" id="KW-0472">Membrane</keyword>
<keyword evidence="3" id="KW-1185">Reference proteome</keyword>
<protein>
    <submittedName>
        <fullName evidence="2">2404_t:CDS:1</fullName>
    </submittedName>
</protein>
<evidence type="ECO:0000256" key="1">
    <source>
        <dbReference type="SAM" id="Phobius"/>
    </source>
</evidence>
<feature type="transmembrane region" description="Helical" evidence="1">
    <location>
        <begin position="50"/>
        <end position="68"/>
    </location>
</feature>
<dbReference type="Proteomes" id="UP000789342">
    <property type="component" value="Unassembled WGS sequence"/>
</dbReference>